<organism evidence="1 2">
    <name type="scientific">Mycena albidolilacea</name>
    <dbReference type="NCBI Taxonomy" id="1033008"/>
    <lineage>
        <taxon>Eukaryota</taxon>
        <taxon>Fungi</taxon>
        <taxon>Dikarya</taxon>
        <taxon>Basidiomycota</taxon>
        <taxon>Agaricomycotina</taxon>
        <taxon>Agaricomycetes</taxon>
        <taxon>Agaricomycetidae</taxon>
        <taxon>Agaricales</taxon>
        <taxon>Marasmiineae</taxon>
        <taxon>Mycenaceae</taxon>
        <taxon>Mycena</taxon>
    </lineage>
</organism>
<keyword evidence="2" id="KW-1185">Reference proteome</keyword>
<comment type="caution">
    <text evidence="1">The sequence shown here is derived from an EMBL/GenBank/DDBJ whole genome shotgun (WGS) entry which is preliminary data.</text>
</comment>
<sequence length="200" mass="22588">MSPASLGNAMAVYTQTTKQYGVQLSAAISLIHDYFISLTIKPRRMPHDSDDRPLFSQRSKLNQWLLRRYKRHASPGGDMNQSHKTNQLLYRSVLSDPHGTGPSHEGIHRTVYGYDRKNYGYLRVLTGRNRNRIHFLMALYGTVTVTVSTLLSAAKILEGFALETEMVLQQHQSPDGFWFQTGALQGDCIEEELLDDSEAG</sequence>
<protein>
    <submittedName>
        <fullName evidence="1">Uncharacterized protein</fullName>
    </submittedName>
</protein>
<evidence type="ECO:0000313" key="1">
    <source>
        <dbReference type="EMBL" id="KAJ7300963.1"/>
    </source>
</evidence>
<dbReference type="EMBL" id="JARIHO010000148">
    <property type="protein sequence ID" value="KAJ7300963.1"/>
    <property type="molecule type" value="Genomic_DNA"/>
</dbReference>
<accession>A0AAD6YXU7</accession>
<proteinExistence type="predicted"/>
<name>A0AAD6YXU7_9AGAR</name>
<reference evidence="1" key="1">
    <citation type="submission" date="2023-03" db="EMBL/GenBank/DDBJ databases">
        <title>Massive genome expansion in bonnet fungi (Mycena s.s.) driven by repeated elements and novel gene families across ecological guilds.</title>
        <authorList>
            <consortium name="Lawrence Berkeley National Laboratory"/>
            <person name="Harder C.B."/>
            <person name="Miyauchi S."/>
            <person name="Viragh M."/>
            <person name="Kuo A."/>
            <person name="Thoen E."/>
            <person name="Andreopoulos B."/>
            <person name="Lu D."/>
            <person name="Skrede I."/>
            <person name="Drula E."/>
            <person name="Henrissat B."/>
            <person name="Morin E."/>
            <person name="Kohler A."/>
            <person name="Barry K."/>
            <person name="LaButti K."/>
            <person name="Morin E."/>
            <person name="Salamov A."/>
            <person name="Lipzen A."/>
            <person name="Mereny Z."/>
            <person name="Hegedus B."/>
            <person name="Baldrian P."/>
            <person name="Stursova M."/>
            <person name="Weitz H."/>
            <person name="Taylor A."/>
            <person name="Grigoriev I.V."/>
            <person name="Nagy L.G."/>
            <person name="Martin F."/>
            <person name="Kauserud H."/>
        </authorList>
    </citation>
    <scope>NUCLEOTIDE SEQUENCE</scope>
    <source>
        <strain evidence="1">CBHHK002</strain>
    </source>
</reference>
<evidence type="ECO:0000313" key="2">
    <source>
        <dbReference type="Proteomes" id="UP001218218"/>
    </source>
</evidence>
<gene>
    <name evidence="1" type="ORF">DFH08DRAFT_946225</name>
</gene>
<dbReference type="Proteomes" id="UP001218218">
    <property type="component" value="Unassembled WGS sequence"/>
</dbReference>
<dbReference type="AlphaFoldDB" id="A0AAD6YXU7"/>